<feature type="domain" description="Ketosynthase family 3 (KS3)" evidence="4">
    <location>
        <begin position="56"/>
        <end position="271"/>
    </location>
</feature>
<dbReference type="EMBL" id="JACCJC010000002">
    <property type="protein sequence ID" value="KAF6241141.1"/>
    <property type="molecule type" value="Genomic_DNA"/>
</dbReference>
<sequence>MTPVHKIVNGVHGGTGGLVNGNDGGTNGTVNGVHSGAHGSINGIHGGNSDHVNSPQHPVQDNATFITDLDGVDQPRLEPIAMLMEKRCSMTEWLKERLNLNAFYHPDSSRPDTIPSKGGHFLEEPLGNFDAPFFSITPTEAAAIDPQHRLLLETAYRAFENAGISMEKASNSKTSVYTGCLADDCRLGIFKDPDMLPIYSATWIAVAMLAARLSWFFNLTGPCVNLDSACSSSMMALDLPCQGLRNRDSNMALVGGGNLLTSLEFHKCCRI</sequence>
<feature type="compositionally biased region" description="Gly residues" evidence="3">
    <location>
        <begin position="11"/>
        <end position="27"/>
    </location>
</feature>
<dbReference type="PANTHER" id="PTHR43775:SF29">
    <property type="entry name" value="ASPERFURANONE POLYKETIDE SYNTHASE AFOG-RELATED"/>
    <property type="match status" value="1"/>
</dbReference>
<evidence type="ECO:0000256" key="1">
    <source>
        <dbReference type="ARBA" id="ARBA00022679"/>
    </source>
</evidence>
<dbReference type="GO" id="GO:0004315">
    <property type="term" value="F:3-oxoacyl-[acyl-carrier-protein] synthase activity"/>
    <property type="evidence" value="ECO:0007669"/>
    <property type="project" value="InterPro"/>
</dbReference>
<dbReference type="CDD" id="cd00833">
    <property type="entry name" value="PKS"/>
    <property type="match status" value="1"/>
</dbReference>
<dbReference type="InterPro" id="IPR014030">
    <property type="entry name" value="Ketoacyl_synth_N"/>
</dbReference>
<accession>A0A8H6G683</accession>
<dbReference type="GO" id="GO:0006633">
    <property type="term" value="P:fatty acid biosynthetic process"/>
    <property type="evidence" value="ECO:0007669"/>
    <property type="project" value="InterPro"/>
</dbReference>
<evidence type="ECO:0000259" key="4">
    <source>
        <dbReference type="PROSITE" id="PS52004"/>
    </source>
</evidence>
<evidence type="ECO:0000313" key="6">
    <source>
        <dbReference type="Proteomes" id="UP000578531"/>
    </source>
</evidence>
<dbReference type="GO" id="GO:0016491">
    <property type="term" value="F:oxidoreductase activity"/>
    <property type="evidence" value="ECO:0007669"/>
    <property type="project" value="UniProtKB-KW"/>
</dbReference>
<evidence type="ECO:0000256" key="3">
    <source>
        <dbReference type="SAM" id="MobiDB-lite"/>
    </source>
</evidence>
<dbReference type="InterPro" id="IPR020841">
    <property type="entry name" value="PKS_Beta-ketoAc_synthase_dom"/>
</dbReference>
<dbReference type="Pfam" id="PF00109">
    <property type="entry name" value="ketoacyl-synt"/>
    <property type="match status" value="1"/>
</dbReference>
<evidence type="ECO:0000313" key="5">
    <source>
        <dbReference type="EMBL" id="KAF6241141.1"/>
    </source>
</evidence>
<name>A0A8H6G683_9LECA</name>
<evidence type="ECO:0000256" key="2">
    <source>
        <dbReference type="ARBA" id="ARBA00023002"/>
    </source>
</evidence>
<proteinExistence type="predicted"/>
<reference evidence="5 6" key="1">
    <citation type="journal article" date="2020" name="Genomics">
        <title>Complete, high-quality genomes from long-read metagenomic sequencing of two wolf lichen thalli reveals enigmatic genome architecture.</title>
        <authorList>
            <person name="McKenzie S.K."/>
            <person name="Walston R.F."/>
            <person name="Allen J.L."/>
        </authorList>
    </citation>
    <scope>NUCLEOTIDE SEQUENCE [LARGE SCALE GENOMIC DNA]</scope>
    <source>
        <strain evidence="5">WasteWater2</strain>
    </source>
</reference>
<keyword evidence="2" id="KW-0560">Oxidoreductase</keyword>
<keyword evidence="1" id="KW-0808">Transferase</keyword>
<dbReference type="InterPro" id="IPR018201">
    <property type="entry name" value="Ketoacyl_synth_AS"/>
</dbReference>
<dbReference type="InterPro" id="IPR016039">
    <property type="entry name" value="Thiolase-like"/>
</dbReference>
<protein>
    <recommendedName>
        <fullName evidence="4">Ketosynthase family 3 (KS3) domain-containing protein</fullName>
    </recommendedName>
</protein>
<gene>
    <name evidence="5" type="ORF">HO173_000935</name>
</gene>
<dbReference type="GO" id="GO:0004312">
    <property type="term" value="F:fatty acid synthase activity"/>
    <property type="evidence" value="ECO:0007669"/>
    <property type="project" value="TreeGrafter"/>
</dbReference>
<feature type="region of interest" description="Disordered" evidence="3">
    <location>
        <begin position="1"/>
        <end position="58"/>
    </location>
</feature>
<organism evidence="5 6">
    <name type="scientific">Letharia columbiana</name>
    <dbReference type="NCBI Taxonomy" id="112416"/>
    <lineage>
        <taxon>Eukaryota</taxon>
        <taxon>Fungi</taxon>
        <taxon>Dikarya</taxon>
        <taxon>Ascomycota</taxon>
        <taxon>Pezizomycotina</taxon>
        <taxon>Lecanoromycetes</taxon>
        <taxon>OSLEUM clade</taxon>
        <taxon>Lecanoromycetidae</taxon>
        <taxon>Lecanorales</taxon>
        <taxon>Lecanorineae</taxon>
        <taxon>Parmeliaceae</taxon>
        <taxon>Letharia</taxon>
    </lineage>
</organism>
<dbReference type="SUPFAM" id="SSF53901">
    <property type="entry name" value="Thiolase-like"/>
    <property type="match status" value="1"/>
</dbReference>
<dbReference type="PANTHER" id="PTHR43775">
    <property type="entry name" value="FATTY ACID SYNTHASE"/>
    <property type="match status" value="1"/>
</dbReference>
<dbReference type="PROSITE" id="PS00606">
    <property type="entry name" value="KS3_1"/>
    <property type="match status" value="1"/>
</dbReference>
<dbReference type="AlphaFoldDB" id="A0A8H6G683"/>
<dbReference type="Gene3D" id="3.40.47.10">
    <property type="match status" value="1"/>
</dbReference>
<dbReference type="SMART" id="SM00825">
    <property type="entry name" value="PKS_KS"/>
    <property type="match status" value="1"/>
</dbReference>
<dbReference type="RefSeq" id="XP_037170389.1">
    <property type="nucleotide sequence ID" value="XM_037302882.1"/>
</dbReference>
<dbReference type="GeneID" id="59282613"/>
<dbReference type="Proteomes" id="UP000578531">
    <property type="component" value="Unassembled WGS sequence"/>
</dbReference>
<comment type="caution">
    <text evidence="5">The sequence shown here is derived from an EMBL/GenBank/DDBJ whole genome shotgun (WGS) entry which is preliminary data.</text>
</comment>
<keyword evidence="6" id="KW-1185">Reference proteome</keyword>
<dbReference type="InterPro" id="IPR050091">
    <property type="entry name" value="PKS_NRPS_Biosynth_Enz"/>
</dbReference>
<dbReference type="OrthoDB" id="329835at2759"/>
<dbReference type="GO" id="GO:0044550">
    <property type="term" value="P:secondary metabolite biosynthetic process"/>
    <property type="evidence" value="ECO:0007669"/>
    <property type="project" value="TreeGrafter"/>
</dbReference>
<dbReference type="PROSITE" id="PS52004">
    <property type="entry name" value="KS3_2"/>
    <property type="match status" value="1"/>
</dbReference>